<proteinExistence type="predicted"/>
<dbReference type="AlphaFoldDB" id="A0AA38LCE2"/>
<dbReference type="InterPro" id="IPR045840">
    <property type="entry name" value="Ariadne"/>
</dbReference>
<dbReference type="Pfam" id="PF19422">
    <property type="entry name" value="Ariadne"/>
    <property type="match status" value="1"/>
</dbReference>
<dbReference type="Proteomes" id="UP000824469">
    <property type="component" value="Unassembled WGS sequence"/>
</dbReference>
<evidence type="ECO:0000313" key="3">
    <source>
        <dbReference type="Proteomes" id="UP000824469"/>
    </source>
</evidence>
<sequence length="53" mass="6312">NIFEDQQQQLENAVERLSKFIEGPFDEHDQNYVMEIRMQVINLSVLNDTLCKK</sequence>
<accession>A0AA38LCE2</accession>
<name>A0AA38LCE2_TAXCH</name>
<evidence type="ECO:0000313" key="2">
    <source>
        <dbReference type="EMBL" id="KAH9319699.1"/>
    </source>
</evidence>
<organism evidence="2 3">
    <name type="scientific">Taxus chinensis</name>
    <name type="common">Chinese yew</name>
    <name type="synonym">Taxus wallichiana var. chinensis</name>
    <dbReference type="NCBI Taxonomy" id="29808"/>
    <lineage>
        <taxon>Eukaryota</taxon>
        <taxon>Viridiplantae</taxon>
        <taxon>Streptophyta</taxon>
        <taxon>Embryophyta</taxon>
        <taxon>Tracheophyta</taxon>
        <taxon>Spermatophyta</taxon>
        <taxon>Pinopsida</taxon>
        <taxon>Pinidae</taxon>
        <taxon>Conifers II</taxon>
        <taxon>Cupressales</taxon>
        <taxon>Taxaceae</taxon>
        <taxon>Taxus</taxon>
    </lineage>
</organism>
<comment type="caution">
    <text evidence="2">The sequence shown here is derived from an EMBL/GenBank/DDBJ whole genome shotgun (WGS) entry which is preliminary data.</text>
</comment>
<reference evidence="2 3" key="1">
    <citation type="journal article" date="2021" name="Nat. Plants">
        <title>The Taxus genome provides insights into paclitaxel biosynthesis.</title>
        <authorList>
            <person name="Xiong X."/>
            <person name="Gou J."/>
            <person name="Liao Q."/>
            <person name="Li Y."/>
            <person name="Zhou Q."/>
            <person name="Bi G."/>
            <person name="Li C."/>
            <person name="Du R."/>
            <person name="Wang X."/>
            <person name="Sun T."/>
            <person name="Guo L."/>
            <person name="Liang H."/>
            <person name="Lu P."/>
            <person name="Wu Y."/>
            <person name="Zhang Z."/>
            <person name="Ro D.K."/>
            <person name="Shang Y."/>
            <person name="Huang S."/>
            <person name="Yan J."/>
        </authorList>
    </citation>
    <scope>NUCLEOTIDE SEQUENCE [LARGE SCALE GENOMIC DNA]</scope>
    <source>
        <strain evidence="2">Ta-2019</strain>
    </source>
</reference>
<feature type="domain" description="Ariadne" evidence="1">
    <location>
        <begin position="1"/>
        <end position="53"/>
    </location>
</feature>
<dbReference type="EMBL" id="JAHRHJ020000004">
    <property type="protein sequence ID" value="KAH9319699.1"/>
    <property type="molecule type" value="Genomic_DNA"/>
</dbReference>
<dbReference type="OMA" id="MHECIEI"/>
<feature type="non-terminal residue" evidence="2">
    <location>
        <position position="53"/>
    </location>
</feature>
<gene>
    <name evidence="2" type="ORF">KI387_021468</name>
</gene>
<evidence type="ECO:0000259" key="1">
    <source>
        <dbReference type="Pfam" id="PF19422"/>
    </source>
</evidence>
<feature type="non-terminal residue" evidence="2">
    <location>
        <position position="1"/>
    </location>
</feature>
<protein>
    <recommendedName>
        <fullName evidence="1">Ariadne domain-containing protein</fullName>
    </recommendedName>
</protein>
<keyword evidence="3" id="KW-1185">Reference proteome</keyword>